<name>A0A4Y7PHJ1_9AGAM</name>
<proteinExistence type="predicted"/>
<sequence>MRCTCRMSTQFVRSLASFHSQFTKFRHIAQHSFASFEKPKLTMCQSSYTGLSASFYLVSLHRPSVIPGAGLYRAACLLALPSTVPWVYCPPESAIRSAAVRLRATSAFLKDFTFAVDGRSVWRYLPPCTIHKCDTTYSQFKSADTEVLRPPIISREPFPRRTRTILSTNSNLVCVRCKSTVPLGGPIATSSFRQRPLTKVTIGHNFLRRRHSRHVHHSIVTDCMKTSHRSIASPVYVHSN</sequence>
<dbReference type="EMBL" id="ML170311">
    <property type="protein sequence ID" value="TDL14735.1"/>
    <property type="molecule type" value="Genomic_DNA"/>
</dbReference>
<reference evidence="1 2" key="1">
    <citation type="submission" date="2018-06" db="EMBL/GenBank/DDBJ databases">
        <title>A transcriptomic atlas of mushroom development highlights an independent origin of complex multicellularity.</title>
        <authorList>
            <consortium name="DOE Joint Genome Institute"/>
            <person name="Krizsan K."/>
            <person name="Almasi E."/>
            <person name="Merenyi Z."/>
            <person name="Sahu N."/>
            <person name="Viragh M."/>
            <person name="Koszo T."/>
            <person name="Mondo S."/>
            <person name="Kiss B."/>
            <person name="Balint B."/>
            <person name="Kues U."/>
            <person name="Barry K."/>
            <person name="Hegedus J.C."/>
            <person name="Henrissat B."/>
            <person name="Johnson J."/>
            <person name="Lipzen A."/>
            <person name="Ohm R."/>
            <person name="Nagy I."/>
            <person name="Pangilinan J."/>
            <person name="Yan J."/>
            <person name="Xiong Y."/>
            <person name="Grigoriev I.V."/>
            <person name="Hibbett D.S."/>
            <person name="Nagy L.G."/>
        </authorList>
    </citation>
    <scope>NUCLEOTIDE SEQUENCE [LARGE SCALE GENOMIC DNA]</scope>
    <source>
        <strain evidence="1 2">SZMC22713</strain>
    </source>
</reference>
<dbReference type="VEuPathDB" id="FungiDB:BD410DRAFT_168041"/>
<protein>
    <submittedName>
        <fullName evidence="1">Uncharacterized protein</fullName>
    </submittedName>
</protein>
<keyword evidence="2" id="KW-1185">Reference proteome</keyword>
<evidence type="ECO:0000313" key="1">
    <source>
        <dbReference type="EMBL" id="TDL14735.1"/>
    </source>
</evidence>
<gene>
    <name evidence="1" type="ORF">BD410DRAFT_168041</name>
</gene>
<dbReference type="Proteomes" id="UP000294933">
    <property type="component" value="Unassembled WGS sequence"/>
</dbReference>
<accession>A0A4Y7PHJ1</accession>
<evidence type="ECO:0000313" key="2">
    <source>
        <dbReference type="Proteomes" id="UP000294933"/>
    </source>
</evidence>
<dbReference type="AlphaFoldDB" id="A0A4Y7PHJ1"/>
<organism evidence="1 2">
    <name type="scientific">Rickenella mellea</name>
    <dbReference type="NCBI Taxonomy" id="50990"/>
    <lineage>
        <taxon>Eukaryota</taxon>
        <taxon>Fungi</taxon>
        <taxon>Dikarya</taxon>
        <taxon>Basidiomycota</taxon>
        <taxon>Agaricomycotina</taxon>
        <taxon>Agaricomycetes</taxon>
        <taxon>Hymenochaetales</taxon>
        <taxon>Rickenellaceae</taxon>
        <taxon>Rickenella</taxon>
    </lineage>
</organism>